<gene>
    <name evidence="2" type="ORF">NCTC10738_00958</name>
    <name evidence="1" type="ORF">TUM17379_06620</name>
</gene>
<name>A0A2T3H744_9GAMM</name>
<organism evidence="2 3">
    <name type="scientific">Shewanella algae</name>
    <dbReference type="NCBI Taxonomy" id="38313"/>
    <lineage>
        <taxon>Bacteria</taxon>
        <taxon>Pseudomonadati</taxon>
        <taxon>Pseudomonadota</taxon>
        <taxon>Gammaproteobacteria</taxon>
        <taxon>Alteromonadales</taxon>
        <taxon>Shewanellaceae</taxon>
        <taxon>Shewanella</taxon>
    </lineage>
</organism>
<reference evidence="2 3" key="1">
    <citation type="submission" date="2018-06" db="EMBL/GenBank/DDBJ databases">
        <authorList>
            <consortium name="Pathogen Informatics"/>
            <person name="Doyle S."/>
        </authorList>
    </citation>
    <scope>NUCLEOTIDE SEQUENCE [LARGE SCALE GENOMIC DNA]</scope>
    <source>
        <strain evidence="2 3">NCTC10738</strain>
    </source>
</reference>
<dbReference type="GeneID" id="93807722"/>
<proteinExistence type="predicted"/>
<evidence type="ECO:0000313" key="2">
    <source>
        <dbReference type="EMBL" id="SUI55032.1"/>
    </source>
</evidence>
<dbReference type="Proteomes" id="UP000825078">
    <property type="component" value="Chromosome"/>
</dbReference>
<sequence length="150" mass="17206">MPHTSLFTSSLWQECETLYPALESLLIKLQDEHGLIVNLLLLALTLDNKGVSLNQGSWAQLHSEVEQWESGILRPYRRLRRLAKPNLGQAEYQQMLDVELMMERRGQQLILHKLNGLPRSVTEDKQHNLSTYLAQFNLSPQQHPALLAQA</sequence>
<dbReference type="STRING" id="38313.GCA_000947195_00653"/>
<protein>
    <submittedName>
        <fullName evidence="1">DUF2390 domain-containing protein</fullName>
    </submittedName>
    <submittedName>
        <fullName evidence="2">Uncharacterized conserved protein</fullName>
    </submittedName>
</protein>
<accession>A0A379Z5U0</accession>
<dbReference type="Proteomes" id="UP000254069">
    <property type="component" value="Unassembled WGS sequence"/>
</dbReference>
<accession>A0A2T3H744</accession>
<reference evidence="1" key="2">
    <citation type="submission" date="2021-05" db="EMBL/GenBank/DDBJ databases">
        <title>Molecular characterization for Shewanella algae harboring chromosomal blaOXA-55-like strains isolated from clinical and environment sample.</title>
        <authorList>
            <person name="Ohama Y."/>
            <person name="Aoki K."/>
            <person name="Harada S."/>
            <person name="Moriya K."/>
            <person name="Ishii Y."/>
            <person name="Tateda K."/>
        </authorList>
    </citation>
    <scope>NUCLEOTIDE SEQUENCE</scope>
    <source>
        <strain evidence="1">TUM17379</strain>
    </source>
</reference>
<dbReference type="AlphaFoldDB" id="A0A2T3H744"/>
<dbReference type="InterPro" id="IPR012659">
    <property type="entry name" value="CHP02444"/>
</dbReference>
<dbReference type="Pfam" id="PF09523">
    <property type="entry name" value="DUF2390"/>
    <property type="match status" value="1"/>
</dbReference>
<dbReference type="EMBL" id="AP024613">
    <property type="protein sequence ID" value="BCV43644.1"/>
    <property type="molecule type" value="Genomic_DNA"/>
</dbReference>
<evidence type="ECO:0000313" key="1">
    <source>
        <dbReference type="EMBL" id="BCV43644.1"/>
    </source>
</evidence>
<dbReference type="KEGG" id="salg:BS332_10765"/>
<keyword evidence="3" id="KW-1185">Reference proteome</keyword>
<evidence type="ECO:0000313" key="3">
    <source>
        <dbReference type="Proteomes" id="UP000254069"/>
    </source>
</evidence>
<dbReference type="RefSeq" id="WP_025011297.1">
    <property type="nucleotide sequence ID" value="NZ_AP024610.1"/>
</dbReference>
<dbReference type="EMBL" id="UGYO01000001">
    <property type="protein sequence ID" value="SUI55032.1"/>
    <property type="molecule type" value="Genomic_DNA"/>
</dbReference>